<sequence>MNLRFRIAGFRWGGLLSLNSKIVIRNSAVLVGAVLLAREAAAQGNSSLSESKIEAAETKVTADALFSQGEDLRRQLAAQRESVKTLTESLAASNAEAELFRRKYSDLQLRMEALGLEAANKDKGKLEQRLLSAVSDLQLLQKEREQYRDQMLRLTEAMLQLLATSTGGDAKARAEVEAQVRGTNALFSKSAEVPAAVPTLMDGSVISVKDEWSLVVGNLGEKQGVKIGMPLRVMRGDKLVATLRVVDVRQKICGAVIQDSGKEKIKVGDRLQADARPNVSLK</sequence>
<keyword evidence="1" id="KW-0175">Coiled coil</keyword>
<evidence type="ECO:0000313" key="2">
    <source>
        <dbReference type="EMBL" id="CAA9219426.1"/>
    </source>
</evidence>
<dbReference type="EMBL" id="CADCTA010000035">
    <property type="protein sequence ID" value="CAA9219426.1"/>
    <property type="molecule type" value="Genomic_DNA"/>
</dbReference>
<feature type="coiled-coil region" evidence="1">
    <location>
        <begin position="123"/>
        <end position="157"/>
    </location>
</feature>
<dbReference type="AlphaFoldDB" id="A0A6J4HAR0"/>
<protein>
    <submittedName>
        <fullName evidence="2">Uncharacterized protein</fullName>
    </submittedName>
</protein>
<name>A0A6J4HAR0_9BACT</name>
<evidence type="ECO:0000256" key="1">
    <source>
        <dbReference type="SAM" id="Coils"/>
    </source>
</evidence>
<organism evidence="2">
    <name type="scientific">uncultured Chthoniobacterales bacterium</name>
    <dbReference type="NCBI Taxonomy" id="1836801"/>
    <lineage>
        <taxon>Bacteria</taxon>
        <taxon>Pseudomonadati</taxon>
        <taxon>Verrucomicrobiota</taxon>
        <taxon>Spartobacteria</taxon>
        <taxon>Chthoniobacterales</taxon>
        <taxon>environmental samples</taxon>
    </lineage>
</organism>
<accession>A0A6J4HAR0</accession>
<gene>
    <name evidence="2" type="ORF">AVDCRST_MAG42-425</name>
</gene>
<proteinExistence type="predicted"/>
<reference evidence="2" key="1">
    <citation type="submission" date="2020-02" db="EMBL/GenBank/DDBJ databases">
        <authorList>
            <person name="Meier V. D."/>
        </authorList>
    </citation>
    <scope>NUCLEOTIDE SEQUENCE</scope>
    <source>
        <strain evidence="2">AVDCRST_MAG42</strain>
    </source>
</reference>